<gene>
    <name evidence="15" type="ORF">HII31_08814</name>
</gene>
<dbReference type="InterPro" id="IPR051410">
    <property type="entry name" value="Ferric/Cupric_Reductase"/>
</dbReference>
<organism evidence="15 16">
    <name type="scientific">Pseudocercospora fuligena</name>
    <dbReference type="NCBI Taxonomy" id="685502"/>
    <lineage>
        <taxon>Eukaryota</taxon>
        <taxon>Fungi</taxon>
        <taxon>Dikarya</taxon>
        <taxon>Ascomycota</taxon>
        <taxon>Pezizomycotina</taxon>
        <taxon>Dothideomycetes</taxon>
        <taxon>Dothideomycetidae</taxon>
        <taxon>Mycosphaerellales</taxon>
        <taxon>Mycosphaerellaceae</taxon>
        <taxon>Pseudocercospora</taxon>
    </lineage>
</organism>
<dbReference type="EMBL" id="JABCIY010000178">
    <property type="protein sequence ID" value="KAF7189707.1"/>
    <property type="molecule type" value="Genomic_DNA"/>
</dbReference>
<dbReference type="GO" id="GO:0052851">
    <property type="term" value="F:ferric-chelate reductase (NADPH) activity"/>
    <property type="evidence" value="ECO:0007669"/>
    <property type="project" value="UniProtKB-EC"/>
</dbReference>
<evidence type="ECO:0000256" key="5">
    <source>
        <dbReference type="ARBA" id="ARBA00022475"/>
    </source>
</evidence>
<feature type="transmembrane region" description="Helical" evidence="13">
    <location>
        <begin position="278"/>
        <end position="298"/>
    </location>
</feature>
<comment type="subcellular location">
    <subcellularLocation>
        <location evidence="1">Cell membrane</location>
        <topology evidence="1">Multi-pass membrane protein</topology>
    </subcellularLocation>
</comment>
<dbReference type="SUPFAM" id="SSF52343">
    <property type="entry name" value="Ferredoxin reductase-like, C-terminal NADP-linked domain"/>
    <property type="match status" value="1"/>
</dbReference>
<name>A0A8H6RFD8_9PEZI</name>
<feature type="transmembrane region" description="Helical" evidence="13">
    <location>
        <begin position="209"/>
        <end position="228"/>
    </location>
</feature>
<dbReference type="InterPro" id="IPR013130">
    <property type="entry name" value="Fe3_Rdtase_TM_dom"/>
</dbReference>
<feature type="transmembrane region" description="Helical" evidence="13">
    <location>
        <begin position="57"/>
        <end position="77"/>
    </location>
</feature>
<dbReference type="SFLD" id="SFLDG01168">
    <property type="entry name" value="Ferric_reductase_subgroup_(FRE"/>
    <property type="match status" value="1"/>
</dbReference>
<dbReference type="PROSITE" id="PS51384">
    <property type="entry name" value="FAD_FR"/>
    <property type="match status" value="1"/>
</dbReference>
<dbReference type="PANTHER" id="PTHR32361">
    <property type="entry name" value="FERRIC/CUPRIC REDUCTASE TRANSMEMBRANE COMPONENT"/>
    <property type="match status" value="1"/>
</dbReference>
<keyword evidence="10" id="KW-0406">Ion transport</keyword>
<evidence type="ECO:0000259" key="14">
    <source>
        <dbReference type="PROSITE" id="PS51384"/>
    </source>
</evidence>
<dbReference type="Proteomes" id="UP000660729">
    <property type="component" value="Unassembled WGS sequence"/>
</dbReference>
<dbReference type="GO" id="GO:0006826">
    <property type="term" value="P:iron ion transport"/>
    <property type="evidence" value="ECO:0007669"/>
    <property type="project" value="UniProtKB-ARBA"/>
</dbReference>
<dbReference type="Gene3D" id="3.40.50.80">
    <property type="entry name" value="Nucleotide-binding domain of ferredoxin-NADP reductase (FNR) module"/>
    <property type="match status" value="1"/>
</dbReference>
<evidence type="ECO:0000256" key="10">
    <source>
        <dbReference type="ARBA" id="ARBA00023065"/>
    </source>
</evidence>
<evidence type="ECO:0000256" key="12">
    <source>
        <dbReference type="ARBA" id="ARBA00048483"/>
    </source>
</evidence>
<keyword evidence="5" id="KW-1003">Cell membrane</keyword>
<dbReference type="CDD" id="cd06186">
    <property type="entry name" value="NOX_Duox_like_FAD_NADP"/>
    <property type="match status" value="1"/>
</dbReference>
<dbReference type="OrthoDB" id="167398at2759"/>
<comment type="catalytic activity">
    <reaction evidence="12">
        <text>2 a Fe(II)-siderophore + NADP(+) + H(+) = 2 a Fe(III)-siderophore + NADPH</text>
        <dbReference type="Rhea" id="RHEA:28795"/>
        <dbReference type="Rhea" id="RHEA-COMP:11342"/>
        <dbReference type="Rhea" id="RHEA-COMP:11344"/>
        <dbReference type="ChEBI" id="CHEBI:15378"/>
        <dbReference type="ChEBI" id="CHEBI:29033"/>
        <dbReference type="ChEBI" id="CHEBI:29034"/>
        <dbReference type="ChEBI" id="CHEBI:57783"/>
        <dbReference type="ChEBI" id="CHEBI:58349"/>
        <dbReference type="EC" id="1.16.1.9"/>
    </reaction>
</comment>
<dbReference type="Gene3D" id="2.40.30.10">
    <property type="entry name" value="Translation factors"/>
    <property type="match status" value="1"/>
</dbReference>
<dbReference type="SUPFAM" id="SSF63380">
    <property type="entry name" value="Riboflavin synthase domain-like"/>
    <property type="match status" value="1"/>
</dbReference>
<dbReference type="AlphaFoldDB" id="A0A8H6RFD8"/>
<feature type="domain" description="FAD-binding FR-type" evidence="14">
    <location>
        <begin position="335"/>
        <end position="440"/>
    </location>
</feature>
<keyword evidence="6 13" id="KW-0812">Transmembrane</keyword>
<dbReference type="SFLD" id="SFLDS00052">
    <property type="entry name" value="Ferric_Reductase_Domain"/>
    <property type="match status" value="1"/>
</dbReference>
<evidence type="ECO:0000256" key="3">
    <source>
        <dbReference type="ARBA" id="ARBA00012668"/>
    </source>
</evidence>
<dbReference type="InterPro" id="IPR013112">
    <property type="entry name" value="FAD-bd_8"/>
</dbReference>
<dbReference type="GO" id="GO:0006879">
    <property type="term" value="P:intracellular iron ion homeostasis"/>
    <property type="evidence" value="ECO:0007669"/>
    <property type="project" value="TreeGrafter"/>
</dbReference>
<dbReference type="Pfam" id="PF08030">
    <property type="entry name" value="NAD_binding_6"/>
    <property type="match status" value="1"/>
</dbReference>
<dbReference type="InterPro" id="IPR013121">
    <property type="entry name" value="Fe_red_NAD-bd_6"/>
</dbReference>
<dbReference type="InterPro" id="IPR017927">
    <property type="entry name" value="FAD-bd_FR_type"/>
</dbReference>
<evidence type="ECO:0000313" key="15">
    <source>
        <dbReference type="EMBL" id="KAF7189707.1"/>
    </source>
</evidence>
<keyword evidence="7" id="KW-0249">Electron transport</keyword>
<evidence type="ECO:0000256" key="6">
    <source>
        <dbReference type="ARBA" id="ARBA00022692"/>
    </source>
</evidence>
<keyword evidence="4" id="KW-0813">Transport</keyword>
<feature type="transmembrane region" description="Helical" evidence="13">
    <location>
        <begin position="248"/>
        <end position="266"/>
    </location>
</feature>
<keyword evidence="11 13" id="KW-0472">Membrane</keyword>
<dbReference type="Pfam" id="PF08022">
    <property type="entry name" value="FAD_binding_8"/>
    <property type="match status" value="1"/>
</dbReference>
<keyword evidence="9" id="KW-0560">Oxidoreductase</keyword>
<evidence type="ECO:0000256" key="8">
    <source>
        <dbReference type="ARBA" id="ARBA00022989"/>
    </source>
</evidence>
<keyword evidence="8 13" id="KW-1133">Transmembrane helix</keyword>
<evidence type="ECO:0000256" key="9">
    <source>
        <dbReference type="ARBA" id="ARBA00023002"/>
    </source>
</evidence>
<feature type="transmembrane region" description="Helical" evidence="13">
    <location>
        <begin position="123"/>
        <end position="145"/>
    </location>
</feature>
<comment type="similarity">
    <text evidence="2">Belongs to the ferric reductase (FRE) family.</text>
</comment>
<keyword evidence="16" id="KW-1185">Reference proteome</keyword>
<proteinExistence type="inferred from homology"/>
<dbReference type="Pfam" id="PF01794">
    <property type="entry name" value="Ferric_reduct"/>
    <property type="match status" value="1"/>
</dbReference>
<evidence type="ECO:0000256" key="4">
    <source>
        <dbReference type="ARBA" id="ARBA00022448"/>
    </source>
</evidence>
<reference evidence="15" key="1">
    <citation type="submission" date="2020-04" db="EMBL/GenBank/DDBJ databases">
        <title>Draft genome resource of the tomato pathogen Pseudocercospora fuligena.</title>
        <authorList>
            <person name="Zaccaron A."/>
        </authorList>
    </citation>
    <scope>NUCLEOTIDE SEQUENCE</scope>
    <source>
        <strain evidence="15">PF001</strain>
    </source>
</reference>
<evidence type="ECO:0000256" key="11">
    <source>
        <dbReference type="ARBA" id="ARBA00023136"/>
    </source>
</evidence>
<dbReference type="GO" id="GO:0005886">
    <property type="term" value="C:plasma membrane"/>
    <property type="evidence" value="ECO:0007669"/>
    <property type="project" value="UniProtKB-SubCell"/>
</dbReference>
<evidence type="ECO:0000256" key="7">
    <source>
        <dbReference type="ARBA" id="ARBA00022982"/>
    </source>
</evidence>
<evidence type="ECO:0000313" key="16">
    <source>
        <dbReference type="Proteomes" id="UP000660729"/>
    </source>
</evidence>
<accession>A0A8H6RFD8</accession>
<feature type="transmembrane region" description="Helical" evidence="13">
    <location>
        <begin position="304"/>
        <end position="325"/>
    </location>
</feature>
<dbReference type="EC" id="1.16.1.9" evidence="3"/>
<dbReference type="PANTHER" id="PTHR32361:SF3">
    <property type="entry name" value="REDUCTASE, PUTATIVE (AFU_ORTHOLOGUE AFUA_6G13750)-RELATED"/>
    <property type="match status" value="1"/>
</dbReference>
<evidence type="ECO:0000256" key="13">
    <source>
        <dbReference type="SAM" id="Phobius"/>
    </source>
</evidence>
<protein>
    <recommendedName>
        <fullName evidence="3">ferric-chelate reductase (NADPH)</fullName>
        <ecNumber evidence="3">1.16.1.9</ecNumber>
    </recommendedName>
</protein>
<comment type="caution">
    <text evidence="15">The sequence shown here is derived from an EMBL/GenBank/DDBJ whole genome shotgun (WGS) entry which is preliminary data.</text>
</comment>
<dbReference type="GO" id="GO:0015677">
    <property type="term" value="P:copper ion import"/>
    <property type="evidence" value="ECO:0007669"/>
    <property type="project" value="TreeGrafter"/>
</dbReference>
<dbReference type="InterPro" id="IPR017938">
    <property type="entry name" value="Riboflavin_synthase-like_b-brl"/>
</dbReference>
<sequence length="634" mass="71382">MASSSFELLARHIQDHNEANTTTKHYWAYPSRILPCTKDAGTCEYLEAVYSGHETSMLYTFILWGVILGVLALWAMWRVLRAGRASHGAAALLFDVGDRVAIWKRKLLPDASMRWLFGRISRLQVVILAVMLAYLLVFSLVNIWYQTRVTPIKNSTLHNTRTGLGPWSDRIGALAYALTPFTVTLCMRESVLSLITGIPYQHFNFLHRWLGRVIFVQSALHTIGWTIIEAKLYQPQPKTYVDFIKQQYMIFGCIAMAFISFLTVFSTKWAIRKTGYEFFKVTHWIIAVLYIGACWGHWDKLWCWMVPSLALIVFDQVIRGLRIAYIHMGGTKGSDFGFRCAQADVQVLTDDNGTVIRLDFDYEHRQPWEAGQHFYLTFPSLSIWQSHPYTVSSVPQPNSRVQHHTYLIRVRDGQTKKLAQLGNTTIPVILTGPYGNSFPSYESQHILAIAGGTGVTFTYPIIMSAIQHCISQAAVLDFVWVVRKAEDLLWLSGELSQLKTLLSERAGLTVSIYVSRDVQHKLKSPAKTGAESPVSEKAGVETTVSSISSQKSDVSLDELLAISHPRFAIHWLKDHHPSCTDIVSDFRERSLMVGGGAEIVGSGPEAMGSDLRAAVAKLDVGIDEHLGFYWDSRE</sequence>
<dbReference type="InterPro" id="IPR039261">
    <property type="entry name" value="FNR_nucleotide-bd"/>
</dbReference>
<evidence type="ECO:0000256" key="1">
    <source>
        <dbReference type="ARBA" id="ARBA00004651"/>
    </source>
</evidence>
<evidence type="ECO:0000256" key="2">
    <source>
        <dbReference type="ARBA" id="ARBA00006278"/>
    </source>
</evidence>